<feature type="domain" description="Amidohydrolase-related" evidence="2">
    <location>
        <begin position="76"/>
        <end position="425"/>
    </location>
</feature>
<gene>
    <name evidence="3" type="ORF">PHACT_03030</name>
</gene>
<name>A0A1E8CIE1_9GAMM</name>
<dbReference type="GO" id="GO:0016810">
    <property type="term" value="F:hydrolase activity, acting on carbon-nitrogen (but not peptide) bonds"/>
    <property type="evidence" value="ECO:0007669"/>
    <property type="project" value="InterPro"/>
</dbReference>
<dbReference type="OrthoDB" id="9782972at2"/>
<evidence type="ECO:0000256" key="1">
    <source>
        <dbReference type="SAM" id="SignalP"/>
    </source>
</evidence>
<protein>
    <submittedName>
        <fullName evidence="3">Amidohydrolase</fullName>
    </submittedName>
</protein>
<dbReference type="Pfam" id="PF01979">
    <property type="entry name" value="Amidohydro_1"/>
    <property type="match status" value="1"/>
</dbReference>
<proteinExistence type="predicted"/>
<dbReference type="InterPro" id="IPR051781">
    <property type="entry name" value="Metallo-dep_Hydrolase"/>
</dbReference>
<dbReference type="RefSeq" id="WP_070115854.1">
    <property type="nucleotide sequence ID" value="NZ_CAXATG010000002.1"/>
</dbReference>
<dbReference type="InterPro" id="IPR057744">
    <property type="entry name" value="OTAase-like"/>
</dbReference>
<organism evidence="3 4">
    <name type="scientific">Pseudohongiella acticola</name>
    <dbReference type="NCBI Taxonomy" id="1524254"/>
    <lineage>
        <taxon>Bacteria</taxon>
        <taxon>Pseudomonadati</taxon>
        <taxon>Pseudomonadota</taxon>
        <taxon>Gammaproteobacteria</taxon>
        <taxon>Pseudomonadales</taxon>
        <taxon>Pseudohongiellaceae</taxon>
        <taxon>Pseudohongiella</taxon>
    </lineage>
</organism>
<keyword evidence="3" id="KW-0378">Hydrolase</keyword>
<dbReference type="InterPro" id="IPR032466">
    <property type="entry name" value="Metal_Hydrolase"/>
</dbReference>
<evidence type="ECO:0000259" key="2">
    <source>
        <dbReference type="Pfam" id="PF01979"/>
    </source>
</evidence>
<feature type="signal peptide" evidence="1">
    <location>
        <begin position="1"/>
        <end position="22"/>
    </location>
</feature>
<dbReference type="InterPro" id="IPR006680">
    <property type="entry name" value="Amidohydro-rel"/>
</dbReference>
<evidence type="ECO:0000313" key="3">
    <source>
        <dbReference type="EMBL" id="OFE12231.1"/>
    </source>
</evidence>
<keyword evidence="1" id="KW-0732">Signal</keyword>
<sequence>MNILKQSVCALLVITPLQMAVAQSTYIHAGSLWDGTGSATQSNMTIVVNEGLIESVSNGFLQPGENDELLDLSNKTVLPGLIDLHVHIEGETSPNRTSDRFTKNPEDIAFDSAMYARRTLLAGFTTIRELGGTGVNIALRDAINQGRAEGPRILTVGKSLATTGGHADPTNGWRDDLAGTPGPAQGVINSPTEAREAVRQQYKNGADHIKITATGGVLSIAASGQNPQFMMDELEAVVQTARDYGMHVAAHAHGKEGMLRAVRAGVHTIEHGTYMDEEVMAAMVEHGTWYIPTITAGKFVAEQADVDGYYHPLIVPKAREIGPLIQDTFARAYRYGVRIAFGTDASVFPHALNAREFEYMVEAGMPEDEALLSATSVAAGVLGLDNDIGTITAGKSADLIAVEGNPLDDITVLQSVDFVMKQGQVYQ</sequence>
<dbReference type="InterPro" id="IPR011059">
    <property type="entry name" value="Metal-dep_hydrolase_composite"/>
</dbReference>
<dbReference type="STRING" id="1524254.PHACT_03030"/>
<evidence type="ECO:0000313" key="4">
    <source>
        <dbReference type="Proteomes" id="UP000175669"/>
    </source>
</evidence>
<feature type="chain" id="PRO_5009212022" evidence="1">
    <location>
        <begin position="23"/>
        <end position="427"/>
    </location>
</feature>
<dbReference type="AlphaFoldDB" id="A0A1E8CIE1"/>
<accession>A0A1E8CIE1</accession>
<dbReference type="Proteomes" id="UP000175669">
    <property type="component" value="Unassembled WGS sequence"/>
</dbReference>
<dbReference type="SUPFAM" id="SSF51338">
    <property type="entry name" value="Composite domain of metallo-dependent hydrolases"/>
    <property type="match status" value="1"/>
</dbReference>
<dbReference type="CDD" id="cd01299">
    <property type="entry name" value="Met_dep_hydrolase_A"/>
    <property type="match status" value="1"/>
</dbReference>
<reference evidence="4" key="1">
    <citation type="submission" date="2016-07" db="EMBL/GenBank/DDBJ databases">
        <authorList>
            <person name="Florea S."/>
            <person name="Webb J.S."/>
            <person name="Jaromczyk J."/>
            <person name="Schardl C.L."/>
        </authorList>
    </citation>
    <scope>NUCLEOTIDE SEQUENCE [LARGE SCALE GENOMIC DNA]</scope>
    <source>
        <strain evidence="4">KCTC 42131</strain>
    </source>
</reference>
<dbReference type="Gene3D" id="3.20.20.140">
    <property type="entry name" value="Metal-dependent hydrolases"/>
    <property type="match status" value="1"/>
</dbReference>
<keyword evidence="4" id="KW-1185">Reference proteome</keyword>
<dbReference type="Gene3D" id="2.30.40.10">
    <property type="entry name" value="Urease, subunit C, domain 1"/>
    <property type="match status" value="1"/>
</dbReference>
<comment type="caution">
    <text evidence="3">The sequence shown here is derived from an EMBL/GenBank/DDBJ whole genome shotgun (WGS) entry which is preliminary data.</text>
</comment>
<dbReference type="SUPFAM" id="SSF51556">
    <property type="entry name" value="Metallo-dependent hydrolases"/>
    <property type="match status" value="1"/>
</dbReference>
<dbReference type="PANTHER" id="PTHR43135">
    <property type="entry name" value="ALPHA-D-RIBOSE 1-METHYLPHOSPHONATE 5-TRIPHOSPHATE DIPHOSPHATASE"/>
    <property type="match status" value="1"/>
</dbReference>
<dbReference type="PANTHER" id="PTHR43135:SF3">
    <property type="entry name" value="ALPHA-D-RIBOSE 1-METHYLPHOSPHONATE 5-TRIPHOSPHATE DIPHOSPHATASE"/>
    <property type="match status" value="1"/>
</dbReference>
<dbReference type="EMBL" id="MASR01000001">
    <property type="protein sequence ID" value="OFE12231.1"/>
    <property type="molecule type" value="Genomic_DNA"/>
</dbReference>